<organism evidence="1 2">
    <name type="scientific">Thermus scotoductus</name>
    <dbReference type="NCBI Taxonomy" id="37636"/>
    <lineage>
        <taxon>Bacteria</taxon>
        <taxon>Thermotogati</taxon>
        <taxon>Deinococcota</taxon>
        <taxon>Deinococci</taxon>
        <taxon>Thermales</taxon>
        <taxon>Thermaceae</taxon>
        <taxon>Thermus</taxon>
    </lineage>
</organism>
<proteinExistence type="predicted"/>
<evidence type="ECO:0000313" key="1">
    <source>
        <dbReference type="EMBL" id="RTH02272.1"/>
    </source>
</evidence>
<dbReference type="EMBL" id="PELM01000246">
    <property type="protein sequence ID" value="RTH02272.1"/>
    <property type="molecule type" value="Genomic_DNA"/>
</dbReference>
<dbReference type="InterPro" id="IPR032568">
    <property type="entry name" value="DUF4926"/>
</dbReference>
<sequence>MIRGLDRVALPVDKPELGLRAGDMGTVVHARGEGYEVGFVTLTGHTLGAFTLTPEEVRPGEEGHLPHVRKSGVA</sequence>
<protein>
    <submittedName>
        <fullName evidence="1">DUF4926 domain-containing protein</fullName>
    </submittedName>
</protein>
<dbReference type="Proteomes" id="UP000288082">
    <property type="component" value="Unassembled WGS sequence"/>
</dbReference>
<accession>A0A430R4D2</accession>
<reference evidence="1 2" key="1">
    <citation type="journal article" date="2019" name="Extremophiles">
        <title>Biogeography of thermophiles and predominance of Thermus scotoductus in domestic water heaters.</title>
        <authorList>
            <person name="Wilpiszeski R.L."/>
            <person name="Zhang Z."/>
            <person name="House C.H."/>
        </authorList>
    </citation>
    <scope>NUCLEOTIDE SEQUENCE [LARGE SCALE GENOMIC DNA]</scope>
    <source>
        <strain evidence="1 2">38_S38</strain>
    </source>
</reference>
<dbReference type="AlphaFoldDB" id="A0A430R4D2"/>
<name>A0A430R4D2_THESC</name>
<gene>
    <name evidence="1" type="ORF">CSW50_07950</name>
</gene>
<evidence type="ECO:0000313" key="2">
    <source>
        <dbReference type="Proteomes" id="UP000288082"/>
    </source>
</evidence>
<dbReference type="Pfam" id="PF16277">
    <property type="entry name" value="DUF4926"/>
    <property type="match status" value="1"/>
</dbReference>
<comment type="caution">
    <text evidence="1">The sequence shown here is derived from an EMBL/GenBank/DDBJ whole genome shotgun (WGS) entry which is preliminary data.</text>
</comment>
<dbReference type="RefSeq" id="WP_126187563.1">
    <property type="nucleotide sequence ID" value="NZ_PELM01000246.1"/>
</dbReference>